<evidence type="ECO:0000256" key="12">
    <source>
        <dbReference type="ARBA" id="ARBA00023012"/>
    </source>
</evidence>
<proteinExistence type="predicted"/>
<dbReference type="PANTHER" id="PTHR45528">
    <property type="entry name" value="SENSOR HISTIDINE KINASE CPXA"/>
    <property type="match status" value="1"/>
</dbReference>
<organism evidence="17 18">
    <name type="scientific">Lysinibacillus zambalensis</name>
    <dbReference type="NCBI Taxonomy" id="3160866"/>
    <lineage>
        <taxon>Bacteria</taxon>
        <taxon>Bacillati</taxon>
        <taxon>Bacillota</taxon>
        <taxon>Bacilli</taxon>
        <taxon>Bacillales</taxon>
        <taxon>Bacillaceae</taxon>
        <taxon>Lysinibacillus</taxon>
    </lineage>
</organism>
<evidence type="ECO:0000256" key="8">
    <source>
        <dbReference type="ARBA" id="ARBA00022741"/>
    </source>
</evidence>
<evidence type="ECO:0000256" key="4">
    <source>
        <dbReference type="ARBA" id="ARBA00022475"/>
    </source>
</evidence>
<dbReference type="Gene3D" id="1.10.287.130">
    <property type="match status" value="1"/>
</dbReference>
<dbReference type="EMBL" id="JBEGDG010000002">
    <property type="protein sequence ID" value="MEQ6353598.1"/>
    <property type="molecule type" value="Genomic_DNA"/>
</dbReference>
<keyword evidence="10" id="KW-0067">ATP-binding</keyword>
<dbReference type="InterPro" id="IPR036890">
    <property type="entry name" value="HATPase_C_sf"/>
</dbReference>
<sequence length="332" mass="38639">MTLKTKYRLLLFTAIISVPIVLLGISVSMSIIYDFVFKTRNKGTPFHESFAYPTMLIVFFLSLCLLAFLFSKSINSLLTKINMLNKTIRDLASNERTPSTLAVGSEDEIGQLIQSVNILIERTTYRELELQQQQELQKELLQKLRHDINTPLTAIRLQLFYLEDTFKEQPKLVESLNEQIQYIASLTNELNWQSLDTMENSYIVQEEVQLTLLFETMIKKWSYLYRMQNIELIYHLEDSHVTWTSNALWLQRMFDNVFQNTLKHSKATKLEITIKDQKVFMTDNGTGFDQSHVSEGLGLKIIDDIARILQVNYTLNSNEEGTEFCFLTKKIS</sequence>
<evidence type="ECO:0000256" key="9">
    <source>
        <dbReference type="ARBA" id="ARBA00022777"/>
    </source>
</evidence>
<dbReference type="SMART" id="SM00387">
    <property type="entry name" value="HATPase_c"/>
    <property type="match status" value="1"/>
</dbReference>
<dbReference type="PROSITE" id="PS50885">
    <property type="entry name" value="HAMP"/>
    <property type="match status" value="1"/>
</dbReference>
<dbReference type="Pfam" id="PF00672">
    <property type="entry name" value="HAMP"/>
    <property type="match status" value="1"/>
</dbReference>
<gene>
    <name evidence="17" type="ORF">ABNX05_03110</name>
</gene>
<protein>
    <recommendedName>
        <fullName evidence="3">histidine kinase</fullName>
        <ecNumber evidence="3">2.7.13.3</ecNumber>
    </recommendedName>
</protein>
<evidence type="ECO:0000313" key="17">
    <source>
        <dbReference type="EMBL" id="MEQ6353598.1"/>
    </source>
</evidence>
<keyword evidence="11 14" id="KW-1133">Transmembrane helix</keyword>
<evidence type="ECO:0000259" key="15">
    <source>
        <dbReference type="PROSITE" id="PS50109"/>
    </source>
</evidence>
<dbReference type="EC" id="2.7.13.3" evidence="3"/>
<feature type="transmembrane region" description="Helical" evidence="14">
    <location>
        <begin position="9"/>
        <end position="32"/>
    </location>
</feature>
<dbReference type="SUPFAM" id="SSF55874">
    <property type="entry name" value="ATPase domain of HSP90 chaperone/DNA topoisomerase II/histidine kinase"/>
    <property type="match status" value="1"/>
</dbReference>
<dbReference type="InterPro" id="IPR003660">
    <property type="entry name" value="HAMP_dom"/>
</dbReference>
<keyword evidence="4" id="KW-1003">Cell membrane</keyword>
<evidence type="ECO:0000313" key="18">
    <source>
        <dbReference type="Proteomes" id="UP001478862"/>
    </source>
</evidence>
<evidence type="ECO:0000256" key="11">
    <source>
        <dbReference type="ARBA" id="ARBA00022989"/>
    </source>
</evidence>
<dbReference type="InterPro" id="IPR003661">
    <property type="entry name" value="HisK_dim/P_dom"/>
</dbReference>
<comment type="subcellular location">
    <subcellularLocation>
        <location evidence="2">Cell membrane</location>
        <topology evidence="2">Multi-pass membrane protein</topology>
    </subcellularLocation>
</comment>
<feature type="domain" description="HAMP" evidence="16">
    <location>
        <begin position="75"/>
        <end position="128"/>
    </location>
</feature>
<dbReference type="PROSITE" id="PS50109">
    <property type="entry name" value="HIS_KIN"/>
    <property type="match status" value="1"/>
</dbReference>
<dbReference type="InterPro" id="IPR005467">
    <property type="entry name" value="His_kinase_dom"/>
</dbReference>
<dbReference type="Gene3D" id="3.30.565.10">
    <property type="entry name" value="Histidine kinase-like ATPase, C-terminal domain"/>
    <property type="match status" value="1"/>
</dbReference>
<dbReference type="SUPFAM" id="SSF47384">
    <property type="entry name" value="Homodimeric domain of signal transducing histidine kinase"/>
    <property type="match status" value="1"/>
</dbReference>
<feature type="transmembrane region" description="Helical" evidence="14">
    <location>
        <begin position="52"/>
        <end position="70"/>
    </location>
</feature>
<keyword evidence="7 14" id="KW-0812">Transmembrane</keyword>
<dbReference type="CDD" id="cd00082">
    <property type="entry name" value="HisKA"/>
    <property type="match status" value="1"/>
</dbReference>
<feature type="domain" description="Histidine kinase" evidence="15">
    <location>
        <begin position="143"/>
        <end position="332"/>
    </location>
</feature>
<evidence type="ECO:0000256" key="2">
    <source>
        <dbReference type="ARBA" id="ARBA00004651"/>
    </source>
</evidence>
<dbReference type="PANTHER" id="PTHR45528:SF9">
    <property type="entry name" value="SENSOR HISTIDINE KINASE YBDK"/>
    <property type="match status" value="1"/>
</dbReference>
<evidence type="ECO:0000256" key="3">
    <source>
        <dbReference type="ARBA" id="ARBA00012438"/>
    </source>
</evidence>
<dbReference type="InterPro" id="IPR036097">
    <property type="entry name" value="HisK_dim/P_sf"/>
</dbReference>
<keyword evidence="12" id="KW-0902">Two-component regulatory system</keyword>
<dbReference type="Proteomes" id="UP001478862">
    <property type="component" value="Unassembled WGS sequence"/>
</dbReference>
<evidence type="ECO:0000256" key="10">
    <source>
        <dbReference type="ARBA" id="ARBA00022840"/>
    </source>
</evidence>
<dbReference type="GO" id="GO:0016301">
    <property type="term" value="F:kinase activity"/>
    <property type="evidence" value="ECO:0007669"/>
    <property type="project" value="UniProtKB-KW"/>
</dbReference>
<comment type="caution">
    <text evidence="17">The sequence shown here is derived from an EMBL/GenBank/DDBJ whole genome shotgun (WGS) entry which is preliminary data.</text>
</comment>
<evidence type="ECO:0000256" key="14">
    <source>
        <dbReference type="SAM" id="Phobius"/>
    </source>
</evidence>
<evidence type="ECO:0000256" key="1">
    <source>
        <dbReference type="ARBA" id="ARBA00000085"/>
    </source>
</evidence>
<dbReference type="InterPro" id="IPR003594">
    <property type="entry name" value="HATPase_dom"/>
</dbReference>
<keyword evidence="9 17" id="KW-0418">Kinase</keyword>
<evidence type="ECO:0000259" key="16">
    <source>
        <dbReference type="PROSITE" id="PS50885"/>
    </source>
</evidence>
<keyword evidence="8" id="KW-0547">Nucleotide-binding</keyword>
<dbReference type="SMART" id="SM00388">
    <property type="entry name" value="HisKA"/>
    <property type="match status" value="1"/>
</dbReference>
<keyword evidence="5" id="KW-0597">Phosphoprotein</keyword>
<keyword evidence="18" id="KW-1185">Reference proteome</keyword>
<evidence type="ECO:0000256" key="7">
    <source>
        <dbReference type="ARBA" id="ARBA00022692"/>
    </source>
</evidence>
<dbReference type="InterPro" id="IPR050398">
    <property type="entry name" value="HssS/ArlS-like"/>
</dbReference>
<evidence type="ECO:0000256" key="6">
    <source>
        <dbReference type="ARBA" id="ARBA00022679"/>
    </source>
</evidence>
<reference evidence="17 18" key="1">
    <citation type="submission" date="2024-06" db="EMBL/GenBank/DDBJ databases">
        <title>Lysinibacillus zambalefons sp. nov., a Novel Firmicute Isolated from the Poon Bato Zambales Hyperalkaline Spring.</title>
        <authorList>
            <person name="Aja J.A."/>
            <person name="Lazaro J.E.H."/>
            <person name="Llorin L.D."/>
            <person name="Lim K.R."/>
            <person name="Teodosio J."/>
            <person name="Dalisay D.S."/>
        </authorList>
    </citation>
    <scope>NUCLEOTIDE SEQUENCE [LARGE SCALE GENOMIC DNA]</scope>
    <source>
        <strain evidence="17 18">M3</strain>
    </source>
</reference>
<accession>A0ABV1MQP9</accession>
<dbReference type="RefSeq" id="WP_349658373.1">
    <property type="nucleotide sequence ID" value="NZ_JBEGDG010000002.1"/>
</dbReference>
<dbReference type="Gene3D" id="6.10.340.10">
    <property type="match status" value="1"/>
</dbReference>
<keyword evidence="6" id="KW-0808">Transferase</keyword>
<evidence type="ECO:0000256" key="13">
    <source>
        <dbReference type="ARBA" id="ARBA00023136"/>
    </source>
</evidence>
<evidence type="ECO:0000256" key="5">
    <source>
        <dbReference type="ARBA" id="ARBA00022553"/>
    </source>
</evidence>
<dbReference type="Pfam" id="PF00512">
    <property type="entry name" value="HisKA"/>
    <property type="match status" value="1"/>
</dbReference>
<keyword evidence="13 14" id="KW-0472">Membrane</keyword>
<name>A0ABV1MQP9_9BACI</name>
<comment type="catalytic activity">
    <reaction evidence="1">
        <text>ATP + protein L-histidine = ADP + protein N-phospho-L-histidine.</text>
        <dbReference type="EC" id="2.7.13.3"/>
    </reaction>
</comment>
<dbReference type="Pfam" id="PF02518">
    <property type="entry name" value="HATPase_c"/>
    <property type="match status" value="1"/>
</dbReference>